<dbReference type="SUPFAM" id="SSF51197">
    <property type="entry name" value="Clavaminate synthase-like"/>
    <property type="match status" value="1"/>
</dbReference>
<keyword evidence="3" id="KW-1185">Reference proteome</keyword>
<protein>
    <recommendedName>
        <fullName evidence="1">Aspartyl/asparaginy/proline hydroxylase domain-containing protein</fullName>
    </recommendedName>
</protein>
<evidence type="ECO:0000313" key="3">
    <source>
        <dbReference type="Proteomes" id="UP000630353"/>
    </source>
</evidence>
<gene>
    <name evidence="2" type="ORF">GCM10017083_17300</name>
</gene>
<comment type="caution">
    <text evidence="2">The sequence shown here is derived from an EMBL/GenBank/DDBJ whole genome shotgun (WGS) entry which is preliminary data.</text>
</comment>
<dbReference type="InterPro" id="IPR007803">
    <property type="entry name" value="Asp/Arg/Pro-Hydrxlase"/>
</dbReference>
<dbReference type="EMBL" id="BMZS01000003">
    <property type="protein sequence ID" value="GHD47210.1"/>
    <property type="molecule type" value="Genomic_DNA"/>
</dbReference>
<feature type="domain" description="Aspartyl/asparaginy/proline hydroxylase" evidence="1">
    <location>
        <begin position="89"/>
        <end position="192"/>
    </location>
</feature>
<evidence type="ECO:0000313" key="2">
    <source>
        <dbReference type="EMBL" id="GHD47210.1"/>
    </source>
</evidence>
<reference evidence="2" key="2">
    <citation type="submission" date="2020-09" db="EMBL/GenBank/DDBJ databases">
        <authorList>
            <person name="Sun Q."/>
            <person name="Kim S."/>
        </authorList>
    </citation>
    <scope>NUCLEOTIDE SEQUENCE</scope>
    <source>
        <strain evidence="2">KCTC 42651</strain>
    </source>
</reference>
<sequence length="240" mass="26109">MPQQRSTPAATAAIAPETSFQALTRTDAPALSGPVRVDTPLAPIVEQVLDLIDDTPDAERQHDCWDGSWSSIWVSYPPTGPGRSGRPCPALDRLPALTALFEEFGGTVGSVVIARLAPGDLLDWHYDPVPPSALSYRLHLPIRSGPDAVTEFCHERVHWPVGGLYYGEYGYPHRVFNLSGEDRIHLYFDVTGPGIAERLPHAVRAGFTPAGERLRQAAVNEWLHWRATPRVAAGPVSAPG</sequence>
<reference evidence="2" key="1">
    <citation type="journal article" date="2014" name="Int. J. Syst. Evol. Microbiol.">
        <title>Complete genome sequence of Corynebacterium casei LMG S-19264T (=DSM 44701T), isolated from a smear-ripened cheese.</title>
        <authorList>
            <consortium name="US DOE Joint Genome Institute (JGI-PGF)"/>
            <person name="Walter F."/>
            <person name="Albersmeier A."/>
            <person name="Kalinowski J."/>
            <person name="Ruckert C."/>
        </authorList>
    </citation>
    <scope>NUCLEOTIDE SEQUENCE</scope>
    <source>
        <strain evidence="2">KCTC 42651</strain>
    </source>
</reference>
<dbReference type="RefSeq" id="WP_189988534.1">
    <property type="nucleotide sequence ID" value="NZ_BMZS01000003.1"/>
</dbReference>
<evidence type="ECO:0000259" key="1">
    <source>
        <dbReference type="Pfam" id="PF05118"/>
    </source>
</evidence>
<organism evidence="2 3">
    <name type="scientific">Thalassobaculum fulvum</name>
    <dbReference type="NCBI Taxonomy" id="1633335"/>
    <lineage>
        <taxon>Bacteria</taxon>
        <taxon>Pseudomonadati</taxon>
        <taxon>Pseudomonadota</taxon>
        <taxon>Alphaproteobacteria</taxon>
        <taxon>Rhodospirillales</taxon>
        <taxon>Thalassobaculaceae</taxon>
        <taxon>Thalassobaculum</taxon>
    </lineage>
</organism>
<name>A0A919CPG2_9PROT</name>
<dbReference type="AlphaFoldDB" id="A0A919CPG2"/>
<dbReference type="Pfam" id="PF05118">
    <property type="entry name" value="Asp_Arg_Hydrox"/>
    <property type="match status" value="1"/>
</dbReference>
<dbReference type="InterPro" id="IPR027443">
    <property type="entry name" value="IPNS-like_sf"/>
</dbReference>
<accession>A0A919CPG2</accession>
<dbReference type="Proteomes" id="UP000630353">
    <property type="component" value="Unassembled WGS sequence"/>
</dbReference>
<proteinExistence type="predicted"/>
<dbReference type="Gene3D" id="2.60.120.330">
    <property type="entry name" value="B-lactam Antibiotic, Isopenicillin N Synthase, Chain"/>
    <property type="match status" value="1"/>
</dbReference>